<dbReference type="PANTHER" id="PTHR30383">
    <property type="entry name" value="THIOESTERASE 1/PROTEASE 1/LYSOPHOSPHOLIPASE L1"/>
    <property type="match status" value="1"/>
</dbReference>
<evidence type="ECO:0000313" key="2">
    <source>
        <dbReference type="EMBL" id="MFD0960629.1"/>
    </source>
</evidence>
<evidence type="ECO:0000259" key="1">
    <source>
        <dbReference type="Pfam" id="PF13472"/>
    </source>
</evidence>
<dbReference type="EMBL" id="JBHTJZ010000023">
    <property type="protein sequence ID" value="MFD0960629.1"/>
    <property type="molecule type" value="Genomic_DNA"/>
</dbReference>
<dbReference type="RefSeq" id="WP_377565230.1">
    <property type="nucleotide sequence ID" value="NZ_JBHTJZ010000023.1"/>
</dbReference>
<dbReference type="InterPro" id="IPR036514">
    <property type="entry name" value="SGNH_hydro_sf"/>
</dbReference>
<dbReference type="Gene3D" id="3.40.50.1110">
    <property type="entry name" value="SGNH hydrolase"/>
    <property type="match status" value="1"/>
</dbReference>
<comment type="caution">
    <text evidence="2">The sequence shown here is derived from an EMBL/GenBank/DDBJ whole genome shotgun (WGS) entry which is preliminary data.</text>
</comment>
<keyword evidence="3" id="KW-1185">Reference proteome</keyword>
<reference evidence="3" key="1">
    <citation type="journal article" date="2019" name="Int. J. Syst. Evol. Microbiol.">
        <title>The Global Catalogue of Microorganisms (GCM) 10K type strain sequencing project: providing services to taxonomists for standard genome sequencing and annotation.</title>
        <authorList>
            <consortium name="The Broad Institute Genomics Platform"/>
            <consortium name="The Broad Institute Genome Sequencing Center for Infectious Disease"/>
            <person name="Wu L."/>
            <person name="Ma J."/>
        </authorList>
    </citation>
    <scope>NUCLEOTIDE SEQUENCE [LARGE SCALE GENOMIC DNA]</scope>
    <source>
        <strain evidence="3">CCUG 59129</strain>
    </source>
</reference>
<proteinExistence type="predicted"/>
<dbReference type="Pfam" id="PF13472">
    <property type="entry name" value="Lipase_GDSL_2"/>
    <property type="match status" value="1"/>
</dbReference>
<organism evidence="2 3">
    <name type="scientific">Paenibacillus chungangensis</name>
    <dbReference type="NCBI Taxonomy" id="696535"/>
    <lineage>
        <taxon>Bacteria</taxon>
        <taxon>Bacillati</taxon>
        <taxon>Bacillota</taxon>
        <taxon>Bacilli</taxon>
        <taxon>Bacillales</taxon>
        <taxon>Paenibacillaceae</taxon>
        <taxon>Paenibacillus</taxon>
    </lineage>
</organism>
<dbReference type="Proteomes" id="UP001596989">
    <property type="component" value="Unassembled WGS sequence"/>
</dbReference>
<name>A0ABW3HSU4_9BACL</name>
<dbReference type="PANTHER" id="PTHR30383:SF5">
    <property type="entry name" value="SGNH HYDROLASE-TYPE ESTERASE DOMAIN-CONTAINING PROTEIN"/>
    <property type="match status" value="1"/>
</dbReference>
<dbReference type="SUPFAM" id="SSF52266">
    <property type="entry name" value="SGNH hydrolase"/>
    <property type="match status" value="1"/>
</dbReference>
<dbReference type="GO" id="GO:0016787">
    <property type="term" value="F:hydrolase activity"/>
    <property type="evidence" value="ECO:0007669"/>
    <property type="project" value="UniProtKB-KW"/>
</dbReference>
<keyword evidence="2" id="KW-0378">Hydrolase</keyword>
<accession>A0ABW3HSU4</accession>
<sequence>MNQKRQIGEAVVLTKQDSHALRYVPVRPGSLSLYERETGAEGERVMGRLFQEGRDYVVDWEEGRLRRTTDSRIPDWARHRFFGKRAFDQTGLTDYGNESFTVYADYEYDAEPAGGNEAAEKASATAASLLPSCDERHRKGLPITYVVYGDSISTGAEASHHRHCYSYRLYERLKTLFPASEIRYEMRAIGGETSMEGWKRLQRDVIPLKPNLITIAYGMNDANRLQGHVNEVPVSRFKSYVGEMIASLKERTEADIILITPCEPNPMWKFCSGEIHHYAEAMKETGMRYGVPVADVHALWLEELGAGKTPESLLLNNINHPNDYGHEIYMRALSQLLGMESGMRKEGES</sequence>
<feature type="domain" description="SGNH hydrolase-type esterase" evidence="1">
    <location>
        <begin position="147"/>
        <end position="328"/>
    </location>
</feature>
<evidence type="ECO:0000313" key="3">
    <source>
        <dbReference type="Proteomes" id="UP001596989"/>
    </source>
</evidence>
<dbReference type="InterPro" id="IPR013830">
    <property type="entry name" value="SGNH_hydro"/>
</dbReference>
<protein>
    <submittedName>
        <fullName evidence="2">SGNH/GDSL hydrolase family protein</fullName>
    </submittedName>
</protein>
<gene>
    <name evidence="2" type="ORF">ACFQ2I_14650</name>
</gene>
<dbReference type="InterPro" id="IPR051532">
    <property type="entry name" value="Ester_Hydrolysis_Enzymes"/>
</dbReference>